<feature type="region of interest" description="Disordered" evidence="1">
    <location>
        <begin position="73"/>
        <end position="109"/>
    </location>
</feature>
<sequence>MAEVGRLYLECSRIPHLALSIAANRTAAARSTSTCLNQRRLVVSQPVRRSVSVLSEPLQAAARRTAYRSSFHLPSSRRRYASPTTKQTLPNPNIPRPVVQSQSQHKPRPTLLDRATAQDALDALAARNRRQRIHMSSNTYFWVTSLFGFLLSTYVAYTYMSYARSVRESERLDLPQNADVSSRWLDLSRNFDDEVELSEKLMFLRSKREKLCREARGNVLEVSAGTGRNMELYRLDPLVTPEDKRVRGLVFNDLSGVMLSQAQKKFERLQEKAQENRRFSGPVQFVVGDAGDKGLIKRPEGGFDTIIQTMGICSETNPVAFLRQLGELCRQPGEKSHGVDAKIIEKESRQRLEDLGKRSVVSDPEQKRQQEDEDALVAEYGGDLGGRILLLEHGRSYLGFINRVLDNGAKMHADHYGCWWNKDIDQIIRDSGLIVERKRRYHFGTTYEYVLRPRPRPRRGSEAEDEEDKKTGATKNTVKDLDSSQGEQQVQGWTGGWFRRN</sequence>
<dbReference type="STRING" id="1442368.A0A0D2GSZ3"/>
<dbReference type="InterPro" id="IPR050508">
    <property type="entry name" value="Methyltransf_Superfamily"/>
</dbReference>
<organism evidence="3 4">
    <name type="scientific">Fonsecaea pedrosoi CBS 271.37</name>
    <dbReference type="NCBI Taxonomy" id="1442368"/>
    <lineage>
        <taxon>Eukaryota</taxon>
        <taxon>Fungi</taxon>
        <taxon>Dikarya</taxon>
        <taxon>Ascomycota</taxon>
        <taxon>Pezizomycotina</taxon>
        <taxon>Eurotiomycetes</taxon>
        <taxon>Chaetothyriomycetidae</taxon>
        <taxon>Chaetothyriales</taxon>
        <taxon>Herpotrichiellaceae</taxon>
        <taxon>Fonsecaea</taxon>
    </lineage>
</organism>
<feature type="compositionally biased region" description="Polar residues" evidence="1">
    <location>
        <begin position="82"/>
        <end position="91"/>
    </location>
</feature>
<keyword evidence="2" id="KW-0472">Membrane</keyword>
<evidence type="ECO:0000313" key="4">
    <source>
        <dbReference type="Proteomes" id="UP000053029"/>
    </source>
</evidence>
<dbReference type="PANTHER" id="PTHR42912">
    <property type="entry name" value="METHYLTRANSFERASE"/>
    <property type="match status" value="1"/>
</dbReference>
<dbReference type="EMBL" id="KN846970">
    <property type="protein sequence ID" value="KIW84118.1"/>
    <property type="molecule type" value="Genomic_DNA"/>
</dbReference>
<dbReference type="GO" id="GO:0008168">
    <property type="term" value="F:methyltransferase activity"/>
    <property type="evidence" value="ECO:0007669"/>
    <property type="project" value="TreeGrafter"/>
</dbReference>
<dbReference type="Proteomes" id="UP000053029">
    <property type="component" value="Unassembled WGS sequence"/>
</dbReference>
<keyword evidence="2" id="KW-1133">Transmembrane helix</keyword>
<evidence type="ECO:0000256" key="1">
    <source>
        <dbReference type="SAM" id="MobiDB-lite"/>
    </source>
</evidence>
<dbReference type="AlphaFoldDB" id="A0A0D2GSZ3"/>
<gene>
    <name evidence="3" type="ORF">Z517_03365</name>
</gene>
<name>A0A0D2GSZ3_9EURO</name>
<dbReference type="VEuPathDB" id="FungiDB:Z517_03365"/>
<feature type="transmembrane region" description="Helical" evidence="2">
    <location>
        <begin position="139"/>
        <end position="160"/>
    </location>
</feature>
<dbReference type="HOGENOM" id="CLU_037990_3_2_1"/>
<keyword evidence="4" id="KW-1185">Reference proteome</keyword>
<dbReference type="InterPro" id="IPR029063">
    <property type="entry name" value="SAM-dependent_MTases_sf"/>
</dbReference>
<dbReference type="GeneID" id="25302855"/>
<keyword evidence="2" id="KW-0812">Transmembrane</keyword>
<dbReference type="OrthoDB" id="416496at2759"/>
<protein>
    <recommendedName>
        <fullName evidence="5">Methyltransferase domain-containing protein</fullName>
    </recommendedName>
</protein>
<dbReference type="PANTHER" id="PTHR42912:SF83">
    <property type="entry name" value="METHYLTRANSFERASE TYPE 11 DOMAIN-CONTAINING PROTEIN"/>
    <property type="match status" value="1"/>
</dbReference>
<feature type="compositionally biased region" description="Polar residues" evidence="1">
    <location>
        <begin position="483"/>
        <end position="492"/>
    </location>
</feature>
<evidence type="ECO:0000313" key="3">
    <source>
        <dbReference type="EMBL" id="KIW84118.1"/>
    </source>
</evidence>
<accession>A0A0D2GSZ3</accession>
<reference evidence="3 4" key="1">
    <citation type="submission" date="2015-01" db="EMBL/GenBank/DDBJ databases">
        <title>The Genome Sequence of Fonsecaea pedrosoi CBS 271.37.</title>
        <authorList>
            <consortium name="The Broad Institute Genomics Platform"/>
            <person name="Cuomo C."/>
            <person name="de Hoog S."/>
            <person name="Gorbushina A."/>
            <person name="Stielow B."/>
            <person name="Teixiera M."/>
            <person name="Abouelleil A."/>
            <person name="Chapman S.B."/>
            <person name="Priest M."/>
            <person name="Young S.K."/>
            <person name="Wortman J."/>
            <person name="Nusbaum C."/>
            <person name="Birren B."/>
        </authorList>
    </citation>
    <scope>NUCLEOTIDE SEQUENCE [LARGE SCALE GENOMIC DNA]</scope>
    <source>
        <strain evidence="3 4">CBS 271.37</strain>
    </source>
</reference>
<dbReference type="Gene3D" id="3.40.50.150">
    <property type="entry name" value="Vaccinia Virus protein VP39"/>
    <property type="match status" value="1"/>
</dbReference>
<dbReference type="SUPFAM" id="SSF53335">
    <property type="entry name" value="S-adenosyl-L-methionine-dependent methyltransferases"/>
    <property type="match status" value="1"/>
</dbReference>
<feature type="region of interest" description="Disordered" evidence="1">
    <location>
        <begin position="452"/>
        <end position="501"/>
    </location>
</feature>
<evidence type="ECO:0008006" key="5">
    <source>
        <dbReference type="Google" id="ProtNLM"/>
    </source>
</evidence>
<dbReference type="RefSeq" id="XP_013287926.1">
    <property type="nucleotide sequence ID" value="XM_013432472.1"/>
</dbReference>
<dbReference type="CDD" id="cd02440">
    <property type="entry name" value="AdoMet_MTases"/>
    <property type="match status" value="1"/>
</dbReference>
<evidence type="ECO:0000256" key="2">
    <source>
        <dbReference type="SAM" id="Phobius"/>
    </source>
</evidence>
<proteinExistence type="predicted"/>